<dbReference type="Pfam" id="PF12330">
    <property type="entry name" value="Haspin_kinase"/>
    <property type="match status" value="1"/>
</dbReference>
<dbReference type="GO" id="GO:0005737">
    <property type="term" value="C:cytoplasm"/>
    <property type="evidence" value="ECO:0007669"/>
    <property type="project" value="TreeGrafter"/>
</dbReference>
<feature type="compositionally biased region" description="Polar residues" evidence="9">
    <location>
        <begin position="71"/>
        <end position="83"/>
    </location>
</feature>
<dbReference type="GO" id="GO:0072354">
    <property type="term" value="F:histone H3T3 kinase activity"/>
    <property type="evidence" value="ECO:0007669"/>
    <property type="project" value="TreeGrafter"/>
</dbReference>
<dbReference type="EC" id="2.7.11.1" evidence="1"/>
<dbReference type="Gene3D" id="3.30.200.20">
    <property type="entry name" value="Phosphorylase Kinase, domain 1"/>
    <property type="match status" value="1"/>
</dbReference>
<evidence type="ECO:0000256" key="4">
    <source>
        <dbReference type="ARBA" id="ARBA00022741"/>
    </source>
</evidence>
<name>A0AAQ3M7Q5_9PEZI</name>
<evidence type="ECO:0000313" key="11">
    <source>
        <dbReference type="EMBL" id="WPH03214.1"/>
    </source>
</evidence>
<evidence type="ECO:0000313" key="12">
    <source>
        <dbReference type="Proteomes" id="UP001303373"/>
    </source>
</evidence>
<proteinExistence type="predicted"/>
<keyword evidence="5" id="KW-0418">Kinase</keyword>
<dbReference type="GO" id="GO:0035556">
    <property type="term" value="P:intracellular signal transduction"/>
    <property type="evidence" value="ECO:0007669"/>
    <property type="project" value="TreeGrafter"/>
</dbReference>
<feature type="region of interest" description="Disordered" evidence="9">
    <location>
        <begin position="124"/>
        <end position="143"/>
    </location>
</feature>
<dbReference type="PANTHER" id="PTHR24419:SF18">
    <property type="entry name" value="SERINE_THREONINE-PROTEIN KINASE HASPIN"/>
    <property type="match status" value="1"/>
</dbReference>
<dbReference type="GO" id="GO:0000278">
    <property type="term" value="P:mitotic cell cycle"/>
    <property type="evidence" value="ECO:0007669"/>
    <property type="project" value="TreeGrafter"/>
</dbReference>
<comment type="catalytic activity">
    <reaction evidence="8">
        <text>L-seryl-[protein] + ATP = O-phospho-L-seryl-[protein] + ADP + H(+)</text>
        <dbReference type="Rhea" id="RHEA:17989"/>
        <dbReference type="Rhea" id="RHEA-COMP:9863"/>
        <dbReference type="Rhea" id="RHEA-COMP:11604"/>
        <dbReference type="ChEBI" id="CHEBI:15378"/>
        <dbReference type="ChEBI" id="CHEBI:29999"/>
        <dbReference type="ChEBI" id="CHEBI:30616"/>
        <dbReference type="ChEBI" id="CHEBI:83421"/>
        <dbReference type="ChEBI" id="CHEBI:456216"/>
        <dbReference type="EC" id="2.7.11.1"/>
    </reaction>
</comment>
<accession>A0AAQ3M7Q5</accession>
<evidence type="ECO:0000259" key="10">
    <source>
        <dbReference type="SMART" id="SM01331"/>
    </source>
</evidence>
<evidence type="ECO:0000256" key="3">
    <source>
        <dbReference type="ARBA" id="ARBA00022679"/>
    </source>
</evidence>
<dbReference type="Proteomes" id="UP001303373">
    <property type="component" value="Chromosome 10"/>
</dbReference>
<protein>
    <recommendedName>
        <fullName evidence="1">non-specific serine/threonine protein kinase</fullName>
        <ecNumber evidence="1">2.7.11.1</ecNumber>
    </recommendedName>
</protein>
<gene>
    <name evidence="11" type="ORF">R9X50_00609100</name>
</gene>
<evidence type="ECO:0000256" key="8">
    <source>
        <dbReference type="ARBA" id="ARBA00048679"/>
    </source>
</evidence>
<evidence type="ECO:0000256" key="7">
    <source>
        <dbReference type="ARBA" id="ARBA00047899"/>
    </source>
</evidence>
<sequence>MPRQQVYGKRSRAQYDTFAAFADSPIKEKSDVESLIGAVSSLKLDHGATGNSAKSTVRPKGERKALRERNANSVVSQATVSAQTDDKAKNRRKPRRIIEDSDDDKEQQIPSLDHITDDLERLTFANDRPNKTPDSSEATVDVAVREPIHPKMELKGKNQPSKRQPSPEPLELRKESQPNSSEQPEDTETDVYSQHCASILSLAEHPISTFTNWADQLSDHFSISKLAEASFGEVYRLSLVHDMDNISPADESVFKVIPLRAPEALLPKDKRKRKAALRKAEAMSRPDDVANEIKLLQRMSCIPGFTNFRDVRILKGRPAPVFASAFHAWNAGQKAKKKDLSHFPDPSNKASYADDQLWAVIEMQNAGTDLERFVESGACDSIWLIWDIFWQVVLSIAKGEEGAEFEHRDLHLGNVCVRRRPSDDRSTSDDGEVDITRNLNFTSLETTIIDYTLSRARMLDGKTVFYDLAPISEGAVFEGDSTEEYQYDIYRYMRSALFLDDPLAEYPNEPADIENQIPKDKTWESYDPITNLVWLHFLLYKLLAQASAPSSEPAPPKTKRFAAARRQWKRAVELEHCLLYVQELLDPEIGLCKNEIRSASDIVALAVMEGWLAVEDVVGDESLVEDIGVENEEIAETATALDEIDQQLNGLQLDSLRINDTVSSGNEPSKIPNESQGKKKTRQKKK</sequence>
<dbReference type="PANTHER" id="PTHR24419">
    <property type="entry name" value="INTERLEUKIN-1 RECEPTOR-ASSOCIATED KINASE"/>
    <property type="match status" value="1"/>
</dbReference>
<evidence type="ECO:0000256" key="5">
    <source>
        <dbReference type="ARBA" id="ARBA00022777"/>
    </source>
</evidence>
<evidence type="ECO:0000256" key="9">
    <source>
        <dbReference type="SAM" id="MobiDB-lite"/>
    </source>
</evidence>
<dbReference type="InterPro" id="IPR011009">
    <property type="entry name" value="Kinase-like_dom_sf"/>
</dbReference>
<feature type="region of interest" description="Disordered" evidence="9">
    <location>
        <begin position="149"/>
        <end position="191"/>
    </location>
</feature>
<dbReference type="GO" id="GO:0005524">
    <property type="term" value="F:ATP binding"/>
    <property type="evidence" value="ECO:0007669"/>
    <property type="project" value="UniProtKB-KW"/>
</dbReference>
<feature type="compositionally biased region" description="Basic and acidic residues" evidence="9">
    <location>
        <begin position="59"/>
        <end position="70"/>
    </location>
</feature>
<keyword evidence="2" id="KW-0723">Serine/threonine-protein kinase</keyword>
<keyword evidence="12" id="KW-1185">Reference proteome</keyword>
<keyword evidence="3" id="KW-0808">Transferase</keyword>
<keyword evidence="4" id="KW-0547">Nucleotide-binding</keyword>
<dbReference type="SMART" id="SM01331">
    <property type="entry name" value="DUF3635"/>
    <property type="match status" value="1"/>
</dbReference>
<evidence type="ECO:0000256" key="1">
    <source>
        <dbReference type="ARBA" id="ARBA00012513"/>
    </source>
</evidence>
<evidence type="ECO:0000256" key="2">
    <source>
        <dbReference type="ARBA" id="ARBA00022527"/>
    </source>
</evidence>
<dbReference type="GO" id="GO:0005634">
    <property type="term" value="C:nucleus"/>
    <property type="evidence" value="ECO:0007669"/>
    <property type="project" value="TreeGrafter"/>
</dbReference>
<keyword evidence="6" id="KW-0067">ATP-binding</keyword>
<feature type="domain" description="Serine/threonine-protein kinase haspin C-terminal" evidence="10">
    <location>
        <begin position="474"/>
        <end position="579"/>
    </location>
</feature>
<dbReference type="EMBL" id="CP138589">
    <property type="protein sequence ID" value="WPH03214.1"/>
    <property type="molecule type" value="Genomic_DNA"/>
</dbReference>
<reference evidence="11 12" key="1">
    <citation type="submission" date="2023-11" db="EMBL/GenBank/DDBJ databases">
        <title>An acidophilic fungus is an integral part of prey digestion in a carnivorous sundew plant.</title>
        <authorList>
            <person name="Tsai I.J."/>
        </authorList>
    </citation>
    <scope>NUCLEOTIDE SEQUENCE [LARGE SCALE GENOMIC DNA]</scope>
    <source>
        <strain evidence="11">169a</strain>
    </source>
</reference>
<dbReference type="AlphaFoldDB" id="A0AAQ3M7Q5"/>
<comment type="catalytic activity">
    <reaction evidence="7">
        <text>L-threonyl-[protein] + ATP = O-phospho-L-threonyl-[protein] + ADP + H(+)</text>
        <dbReference type="Rhea" id="RHEA:46608"/>
        <dbReference type="Rhea" id="RHEA-COMP:11060"/>
        <dbReference type="Rhea" id="RHEA-COMP:11605"/>
        <dbReference type="ChEBI" id="CHEBI:15378"/>
        <dbReference type="ChEBI" id="CHEBI:30013"/>
        <dbReference type="ChEBI" id="CHEBI:30616"/>
        <dbReference type="ChEBI" id="CHEBI:61977"/>
        <dbReference type="ChEBI" id="CHEBI:456216"/>
        <dbReference type="EC" id="2.7.11.1"/>
    </reaction>
</comment>
<dbReference type="InterPro" id="IPR024604">
    <property type="entry name" value="GSG2_C"/>
</dbReference>
<organism evidence="11 12">
    <name type="scientific">Acrodontium crateriforme</name>
    <dbReference type="NCBI Taxonomy" id="150365"/>
    <lineage>
        <taxon>Eukaryota</taxon>
        <taxon>Fungi</taxon>
        <taxon>Dikarya</taxon>
        <taxon>Ascomycota</taxon>
        <taxon>Pezizomycotina</taxon>
        <taxon>Dothideomycetes</taxon>
        <taxon>Dothideomycetidae</taxon>
        <taxon>Mycosphaerellales</taxon>
        <taxon>Teratosphaeriaceae</taxon>
        <taxon>Acrodontium</taxon>
    </lineage>
</organism>
<evidence type="ECO:0000256" key="6">
    <source>
        <dbReference type="ARBA" id="ARBA00022840"/>
    </source>
</evidence>
<feature type="compositionally biased region" description="Polar residues" evidence="9">
    <location>
        <begin position="659"/>
        <end position="675"/>
    </location>
</feature>
<dbReference type="Gene3D" id="1.10.510.10">
    <property type="entry name" value="Transferase(Phosphotransferase) domain 1"/>
    <property type="match status" value="1"/>
</dbReference>
<dbReference type="SUPFAM" id="SSF56112">
    <property type="entry name" value="Protein kinase-like (PK-like)"/>
    <property type="match status" value="1"/>
</dbReference>
<feature type="region of interest" description="Disordered" evidence="9">
    <location>
        <begin position="41"/>
        <end position="118"/>
    </location>
</feature>
<feature type="region of interest" description="Disordered" evidence="9">
    <location>
        <begin position="659"/>
        <end position="686"/>
    </location>
</feature>